<dbReference type="PANTHER" id="PTHR23273">
    <property type="entry name" value="REPLICATION FACTOR A 1, RFA1"/>
    <property type="match status" value="1"/>
</dbReference>
<sequence>MKPNGKSHIASDYDENVMFFRDVSLGPHETQLRFRLIHFWEAWNPIKKTLIGLEMLLIDEQHHPFDEDRFGFIRMRSLKLIVISKETSTTTYFGVIKLMHFINDVTDVVGHMKLVNGQTLTERPVLEEVDIAAARHLLVHVQLHDGPVIKLYLWDQAAKDFCIKFKSYENTPTVLLVTTVNTKLLGGTLALTSMSSSRVFMDNDVQPTVDYLAWLCSNRENGKEEGFFECTATIDDVVHDSPWYYISCGGCHTKASKGPTSLMCSKCGKVNVAGTAKISVYDNSEQAIFILLGDAGRQLTGKKASELVSNYFEANETQGVNNEVPVPEALISTIGQKHKFCVKVTKHNLSGKSRAITVTKILSLDTLPDTEASVGTNVAATSEETLLSGNVVSAASKSSVESADEGTKRSESAEMQKAKRLKCGN</sequence>
<dbReference type="GO" id="GO:0006289">
    <property type="term" value="P:nucleotide-excision repair"/>
    <property type="evidence" value="ECO:0007669"/>
    <property type="project" value="TreeGrafter"/>
</dbReference>
<gene>
    <name evidence="2" type="ORF">Bca52824_063909</name>
</gene>
<evidence type="ECO:0000313" key="2">
    <source>
        <dbReference type="EMBL" id="KAG2269354.1"/>
    </source>
</evidence>
<feature type="compositionally biased region" description="Low complexity" evidence="1">
    <location>
        <begin position="391"/>
        <end position="401"/>
    </location>
</feature>
<evidence type="ECO:0000256" key="1">
    <source>
        <dbReference type="SAM" id="MobiDB-lite"/>
    </source>
</evidence>
<dbReference type="EMBL" id="JAAMPC010000013">
    <property type="protein sequence ID" value="KAG2269354.1"/>
    <property type="molecule type" value="Genomic_DNA"/>
</dbReference>
<dbReference type="SUPFAM" id="SSF50249">
    <property type="entry name" value="Nucleic acid-binding proteins"/>
    <property type="match status" value="1"/>
</dbReference>
<dbReference type="GO" id="GO:0005662">
    <property type="term" value="C:DNA replication factor A complex"/>
    <property type="evidence" value="ECO:0007669"/>
    <property type="project" value="TreeGrafter"/>
</dbReference>
<dbReference type="GO" id="GO:0007004">
    <property type="term" value="P:telomere maintenance via telomerase"/>
    <property type="evidence" value="ECO:0007669"/>
    <property type="project" value="TreeGrafter"/>
</dbReference>
<proteinExistence type="predicted"/>
<dbReference type="GO" id="GO:0003684">
    <property type="term" value="F:damaged DNA binding"/>
    <property type="evidence" value="ECO:0007669"/>
    <property type="project" value="TreeGrafter"/>
</dbReference>
<comment type="caution">
    <text evidence="2">The sequence shown here is derived from an EMBL/GenBank/DDBJ whole genome shotgun (WGS) entry which is preliminary data.</text>
</comment>
<dbReference type="GO" id="GO:0051321">
    <property type="term" value="P:meiotic cell cycle"/>
    <property type="evidence" value="ECO:0007669"/>
    <property type="project" value="TreeGrafter"/>
</dbReference>
<evidence type="ECO:0008006" key="4">
    <source>
        <dbReference type="Google" id="ProtNLM"/>
    </source>
</evidence>
<dbReference type="GO" id="GO:0000724">
    <property type="term" value="P:double-strand break repair via homologous recombination"/>
    <property type="evidence" value="ECO:0007669"/>
    <property type="project" value="TreeGrafter"/>
</dbReference>
<dbReference type="GO" id="GO:0043047">
    <property type="term" value="F:single-stranded telomeric DNA binding"/>
    <property type="evidence" value="ECO:0007669"/>
    <property type="project" value="TreeGrafter"/>
</dbReference>
<protein>
    <recommendedName>
        <fullName evidence="4">Replication factor A C-terminal domain-containing protein</fullName>
    </recommendedName>
</protein>
<feature type="region of interest" description="Disordered" evidence="1">
    <location>
        <begin position="391"/>
        <end position="425"/>
    </location>
</feature>
<reference evidence="2 3" key="1">
    <citation type="submission" date="2020-02" db="EMBL/GenBank/DDBJ databases">
        <authorList>
            <person name="Ma Q."/>
            <person name="Huang Y."/>
            <person name="Song X."/>
            <person name="Pei D."/>
        </authorList>
    </citation>
    <scope>NUCLEOTIDE SEQUENCE [LARGE SCALE GENOMIC DNA]</scope>
    <source>
        <strain evidence="2">Sxm20200214</strain>
        <tissue evidence="2">Leaf</tissue>
    </source>
</reference>
<dbReference type="Proteomes" id="UP000886595">
    <property type="component" value="Unassembled WGS sequence"/>
</dbReference>
<name>A0A8X7U8L7_BRACI</name>
<dbReference type="PANTHER" id="PTHR23273:SF32">
    <property type="entry name" value="REPLICATION PROTEIN A 70 KDA DNA-BINDING SUBUNIT B-RELATED"/>
    <property type="match status" value="1"/>
</dbReference>
<keyword evidence="3" id="KW-1185">Reference proteome</keyword>
<accession>A0A8X7U8L7</accession>
<evidence type="ECO:0000313" key="3">
    <source>
        <dbReference type="Proteomes" id="UP000886595"/>
    </source>
</evidence>
<feature type="compositionally biased region" description="Basic and acidic residues" evidence="1">
    <location>
        <begin position="405"/>
        <end position="417"/>
    </location>
</feature>
<dbReference type="InterPro" id="IPR012340">
    <property type="entry name" value="NA-bd_OB-fold"/>
</dbReference>
<dbReference type="AlphaFoldDB" id="A0A8X7U8L7"/>
<organism evidence="2 3">
    <name type="scientific">Brassica carinata</name>
    <name type="common">Ethiopian mustard</name>
    <name type="synonym">Abyssinian cabbage</name>
    <dbReference type="NCBI Taxonomy" id="52824"/>
    <lineage>
        <taxon>Eukaryota</taxon>
        <taxon>Viridiplantae</taxon>
        <taxon>Streptophyta</taxon>
        <taxon>Embryophyta</taxon>
        <taxon>Tracheophyta</taxon>
        <taxon>Spermatophyta</taxon>
        <taxon>Magnoliopsida</taxon>
        <taxon>eudicotyledons</taxon>
        <taxon>Gunneridae</taxon>
        <taxon>Pentapetalae</taxon>
        <taxon>rosids</taxon>
        <taxon>malvids</taxon>
        <taxon>Brassicales</taxon>
        <taxon>Brassicaceae</taxon>
        <taxon>Brassiceae</taxon>
        <taxon>Brassica</taxon>
    </lineage>
</organism>
<dbReference type="Gene3D" id="2.40.50.140">
    <property type="entry name" value="Nucleic acid-binding proteins"/>
    <property type="match status" value="1"/>
</dbReference>